<dbReference type="AlphaFoldDB" id="C7ZHK6"/>
<proteinExistence type="predicted"/>
<feature type="compositionally biased region" description="Low complexity" evidence="1">
    <location>
        <begin position="7"/>
        <end position="21"/>
    </location>
</feature>
<dbReference type="OMA" id="ITGSHAW"/>
<gene>
    <name evidence="2" type="ORF">NECHADRAFT_61577</name>
</gene>
<reference evidence="2 3" key="1">
    <citation type="journal article" date="2009" name="PLoS Genet.">
        <title>The genome of Nectria haematococca: contribution of supernumerary chromosomes to gene expansion.</title>
        <authorList>
            <person name="Coleman J.J."/>
            <person name="Rounsley S.D."/>
            <person name="Rodriguez-Carres M."/>
            <person name="Kuo A."/>
            <person name="Wasmann C.C."/>
            <person name="Grimwood J."/>
            <person name="Schmutz J."/>
            <person name="Taga M."/>
            <person name="White G.J."/>
            <person name="Zhou S."/>
            <person name="Schwartz D.C."/>
            <person name="Freitag M."/>
            <person name="Ma L.J."/>
            <person name="Danchin E.G."/>
            <person name="Henrissat B."/>
            <person name="Coutinho P.M."/>
            <person name="Nelson D.R."/>
            <person name="Straney D."/>
            <person name="Napoli C.A."/>
            <person name="Barker B.M."/>
            <person name="Gribskov M."/>
            <person name="Rep M."/>
            <person name="Kroken S."/>
            <person name="Molnar I."/>
            <person name="Rensing C."/>
            <person name="Kennell J.C."/>
            <person name="Zamora J."/>
            <person name="Farman M.L."/>
            <person name="Selker E.U."/>
            <person name="Salamov A."/>
            <person name="Shapiro H."/>
            <person name="Pangilinan J."/>
            <person name="Lindquist E."/>
            <person name="Lamers C."/>
            <person name="Grigoriev I.V."/>
            <person name="Geiser D.M."/>
            <person name="Covert S.F."/>
            <person name="Temporini E."/>
            <person name="Vanetten H.D."/>
        </authorList>
    </citation>
    <scope>NUCLEOTIDE SEQUENCE [LARGE SCALE GENOMIC DNA]</scope>
    <source>
        <strain evidence="3">ATCC MYA-4622 / CBS 123669 / FGSC 9596 / NRRL 45880 / 77-13-4</strain>
    </source>
</reference>
<evidence type="ECO:0008006" key="4">
    <source>
        <dbReference type="Google" id="ProtNLM"/>
    </source>
</evidence>
<accession>C7ZHK6</accession>
<dbReference type="OrthoDB" id="9999611at2759"/>
<dbReference type="InParanoid" id="C7ZHK6"/>
<dbReference type="eggNOG" id="ENOG502SD1T">
    <property type="taxonomic scope" value="Eukaryota"/>
</dbReference>
<dbReference type="VEuPathDB" id="FungiDB:NECHADRAFT_61577"/>
<dbReference type="EMBL" id="GG698928">
    <property type="protein sequence ID" value="EEU36428.1"/>
    <property type="molecule type" value="Genomic_DNA"/>
</dbReference>
<dbReference type="Proteomes" id="UP000005206">
    <property type="component" value="Chromosome 6"/>
</dbReference>
<dbReference type="RefSeq" id="XP_003042141.1">
    <property type="nucleotide sequence ID" value="XM_003042095.1"/>
</dbReference>
<sequence>MSDNNNQQQPQQQQSQGSQPGLIGSHYQYAKGAAEATVGVLTGSHAWKASGEQDKAAGLAALKKVGEMREQQDPNHEHGYGRAEEIAGKVTGCQGMEREGHASVQKKD</sequence>
<keyword evidence="3" id="KW-1185">Reference proteome</keyword>
<evidence type="ECO:0000313" key="2">
    <source>
        <dbReference type="EMBL" id="EEU36428.1"/>
    </source>
</evidence>
<dbReference type="GeneID" id="9669253"/>
<dbReference type="HOGENOM" id="CLU_166315_0_0_1"/>
<protein>
    <recommendedName>
        <fullName evidence="4">CsbD-like domain-containing protein</fullName>
    </recommendedName>
</protein>
<evidence type="ECO:0000256" key="1">
    <source>
        <dbReference type="SAM" id="MobiDB-lite"/>
    </source>
</evidence>
<evidence type="ECO:0000313" key="3">
    <source>
        <dbReference type="Proteomes" id="UP000005206"/>
    </source>
</evidence>
<name>C7ZHK6_FUSV7</name>
<feature type="region of interest" description="Disordered" evidence="1">
    <location>
        <begin position="1"/>
        <end position="24"/>
    </location>
</feature>
<dbReference type="KEGG" id="nhe:NECHADRAFT_61577"/>
<organism evidence="2 3">
    <name type="scientific">Fusarium vanettenii (strain ATCC MYA-4622 / CBS 123669 / FGSC 9596 / NRRL 45880 / 77-13-4)</name>
    <name type="common">Fusarium solani subsp. pisi</name>
    <dbReference type="NCBI Taxonomy" id="660122"/>
    <lineage>
        <taxon>Eukaryota</taxon>
        <taxon>Fungi</taxon>
        <taxon>Dikarya</taxon>
        <taxon>Ascomycota</taxon>
        <taxon>Pezizomycotina</taxon>
        <taxon>Sordariomycetes</taxon>
        <taxon>Hypocreomycetidae</taxon>
        <taxon>Hypocreales</taxon>
        <taxon>Nectriaceae</taxon>
        <taxon>Fusarium</taxon>
        <taxon>Fusarium solani species complex</taxon>
        <taxon>Fusarium vanettenii</taxon>
    </lineage>
</organism>